<dbReference type="RefSeq" id="WP_022860304.1">
    <property type="nucleotide sequence ID" value="NZ_JGZB01000013.1"/>
</dbReference>
<keyword evidence="2" id="KW-1185">Reference proteome</keyword>
<name>A0A087B698_9BIFI</name>
<protein>
    <submittedName>
        <fullName evidence="1">Putative phage protein gp45</fullName>
    </submittedName>
</protein>
<dbReference type="AlphaFoldDB" id="A0A087B698"/>
<dbReference type="EMBL" id="JGZB01000013">
    <property type="protein sequence ID" value="KFI66548.1"/>
    <property type="molecule type" value="Genomic_DNA"/>
</dbReference>
<gene>
    <name evidence="1" type="ORF">BMAGN_1457</name>
</gene>
<comment type="caution">
    <text evidence="1">The sequence shown here is derived from an EMBL/GenBank/DDBJ whole genome shotgun (WGS) entry which is preliminary data.</text>
</comment>
<organism evidence="1 2">
    <name type="scientific">Bifidobacterium magnum</name>
    <dbReference type="NCBI Taxonomy" id="1692"/>
    <lineage>
        <taxon>Bacteria</taxon>
        <taxon>Bacillati</taxon>
        <taxon>Actinomycetota</taxon>
        <taxon>Actinomycetes</taxon>
        <taxon>Bifidobacteriales</taxon>
        <taxon>Bifidobacteriaceae</taxon>
        <taxon>Bifidobacterium</taxon>
    </lineage>
</organism>
<dbReference type="STRING" id="1692.BMAGN_1457"/>
<reference evidence="1 2" key="1">
    <citation type="submission" date="2014-03" db="EMBL/GenBank/DDBJ databases">
        <title>Genomics of Bifidobacteria.</title>
        <authorList>
            <person name="Ventura M."/>
            <person name="Milani C."/>
            <person name="Lugli G.A."/>
        </authorList>
    </citation>
    <scope>NUCLEOTIDE SEQUENCE [LARGE SCALE GENOMIC DNA]</scope>
    <source>
        <strain evidence="1 2">LMG 11591</strain>
    </source>
</reference>
<accession>A0A087B698</accession>
<sequence>MVTTALGVSPDLNDNGVTPLTHRQVLAAMYPSTGIMTGLAVTGRNDLTYNVSAGVAVTSIGVADGNTISYWEGGVTPKVDAGDPTNPRIDAVWVRAHNLIEHNDADNFVVVGVTQGTASANPVAPTIPAGALLLGTRRMPANATNTSSATAVENGVYAVPHGASLGMLGEYWWQADLVGADTLKKDYYEMPVTITVPTKRLVRLRMVASLSAYNTNWGDQSKRTEWAFCFQLDGRDIDHSGANFIAQGSWETKEHEFIAECPAGTHTFRLRAWRQNGERPWFHYSDDQSVTGGTGDLWVGRRFTIYDAGVAVAGKTTIVR</sequence>
<dbReference type="eggNOG" id="ENOG5031TK5">
    <property type="taxonomic scope" value="Bacteria"/>
</dbReference>
<proteinExistence type="predicted"/>
<evidence type="ECO:0000313" key="1">
    <source>
        <dbReference type="EMBL" id="KFI66548.1"/>
    </source>
</evidence>
<dbReference type="Proteomes" id="UP000029052">
    <property type="component" value="Unassembled WGS sequence"/>
</dbReference>
<evidence type="ECO:0000313" key="2">
    <source>
        <dbReference type="Proteomes" id="UP000029052"/>
    </source>
</evidence>